<reference evidence="5" key="1">
    <citation type="journal article" date="2014" name="Int. J. Syst. Evol. Microbiol.">
        <title>Complete genome sequence of Corynebacterium casei LMG S-19264T (=DSM 44701T), isolated from a smear-ripened cheese.</title>
        <authorList>
            <consortium name="US DOE Joint Genome Institute (JGI-PGF)"/>
            <person name="Walter F."/>
            <person name="Albersmeier A."/>
            <person name="Kalinowski J."/>
            <person name="Ruckert C."/>
        </authorList>
    </citation>
    <scope>NUCLEOTIDE SEQUENCE</scope>
    <source>
        <strain evidence="5">CGMCC 1.14988</strain>
    </source>
</reference>
<keyword evidence="6" id="KW-1185">Reference proteome</keyword>
<feature type="domain" description="IMP dehydrogenase/GMP reductase" evidence="4">
    <location>
        <begin position="16"/>
        <end position="297"/>
    </location>
</feature>
<dbReference type="InterPro" id="IPR005990">
    <property type="entry name" value="IMP_DH"/>
</dbReference>
<organism evidence="5 6">
    <name type="scientific">Egicoccus halophilus</name>
    <dbReference type="NCBI Taxonomy" id="1670830"/>
    <lineage>
        <taxon>Bacteria</taxon>
        <taxon>Bacillati</taxon>
        <taxon>Actinomycetota</taxon>
        <taxon>Nitriliruptoria</taxon>
        <taxon>Egicoccales</taxon>
        <taxon>Egicoccaceae</taxon>
        <taxon>Egicoccus</taxon>
    </lineage>
</organism>
<dbReference type="AlphaFoldDB" id="A0A8J3AA28"/>
<dbReference type="InterPro" id="IPR001093">
    <property type="entry name" value="IMP_DH_GMPRt"/>
</dbReference>
<keyword evidence="2" id="KW-0560">Oxidoreductase</keyword>
<dbReference type="PANTHER" id="PTHR11911:SF85">
    <property type="entry name" value="INOSINE-5'-MONOPHOSPHATE DEHYDROGENASE"/>
    <property type="match status" value="1"/>
</dbReference>
<comment type="similarity">
    <text evidence="1">Belongs to the IMPDH/GMPR family.</text>
</comment>
<dbReference type="InterPro" id="IPR013785">
    <property type="entry name" value="Aldolase_TIM"/>
</dbReference>
<evidence type="ECO:0000313" key="6">
    <source>
        <dbReference type="Proteomes" id="UP000650511"/>
    </source>
</evidence>
<keyword evidence="3" id="KW-0520">NAD</keyword>
<dbReference type="Gene3D" id="3.20.20.70">
    <property type="entry name" value="Aldolase class I"/>
    <property type="match status" value="1"/>
</dbReference>
<sequence>MHTTTIGGNRQASVGYELDDISLVPSRRTRDVELVDVSWSLDAYRFALPVLGAPLDAVVSPGTARQLGELGGLGVLALEGLWTRYEDPEEVLAEIASLRPGPEATVRLQQLYHEPVREELIGRRIEQLKAGGQLAAGSLTPQKVERYHHAALEAGLDLLLVNGVTVTAQHVGKPGTEPLDLKSFTARYDIPVVAGGVASAKSALHLMRTGAVGVLVGTGSSASTTADALGVHVPLATAIAEVAAARTRYLEESGRYVHVIAAGGIRTGGDLAKAIACGADAVMLGRALAAADEAPGRGAYWGLAAAHNTLPRSRFDLVEPVGPMQAVLEGPAHRADGTLNLVGGLRRAMGVTGYRSLSRLREAELAVRAGRR</sequence>
<dbReference type="PANTHER" id="PTHR11911">
    <property type="entry name" value="INOSINE-5-MONOPHOSPHATE DEHYDROGENASE RELATED"/>
    <property type="match status" value="1"/>
</dbReference>
<dbReference type="InterPro" id="IPR005992">
    <property type="entry name" value="IMP_DH-rel2"/>
</dbReference>
<dbReference type="RefSeq" id="WP_205745421.1">
    <property type="nucleotide sequence ID" value="NZ_BMHA01000005.1"/>
</dbReference>
<dbReference type="GO" id="GO:0003938">
    <property type="term" value="F:IMP dehydrogenase activity"/>
    <property type="evidence" value="ECO:0007669"/>
    <property type="project" value="InterPro"/>
</dbReference>
<dbReference type="EMBL" id="BMHA01000005">
    <property type="protein sequence ID" value="GGI05999.1"/>
    <property type="molecule type" value="Genomic_DNA"/>
</dbReference>
<dbReference type="Proteomes" id="UP000650511">
    <property type="component" value="Unassembled WGS sequence"/>
</dbReference>
<proteinExistence type="inferred from homology"/>
<comment type="caution">
    <text evidence="5">The sequence shown here is derived from an EMBL/GenBank/DDBJ whole genome shotgun (WGS) entry which is preliminary data.</text>
</comment>
<name>A0A8J3AA28_9ACTN</name>
<dbReference type="Pfam" id="PF00478">
    <property type="entry name" value="IMPDH"/>
    <property type="match status" value="1"/>
</dbReference>
<dbReference type="SUPFAM" id="SSF51412">
    <property type="entry name" value="Inosine monophosphate dehydrogenase (IMPDH)"/>
    <property type="match status" value="1"/>
</dbReference>
<evidence type="ECO:0000256" key="3">
    <source>
        <dbReference type="ARBA" id="ARBA00023027"/>
    </source>
</evidence>
<dbReference type="GO" id="GO:0006183">
    <property type="term" value="P:GTP biosynthetic process"/>
    <property type="evidence" value="ECO:0007669"/>
    <property type="project" value="TreeGrafter"/>
</dbReference>
<evidence type="ECO:0000313" key="5">
    <source>
        <dbReference type="EMBL" id="GGI05999.1"/>
    </source>
</evidence>
<accession>A0A8J3AA28</accession>
<evidence type="ECO:0000256" key="1">
    <source>
        <dbReference type="ARBA" id="ARBA00005502"/>
    </source>
</evidence>
<reference evidence="5" key="2">
    <citation type="submission" date="2020-09" db="EMBL/GenBank/DDBJ databases">
        <authorList>
            <person name="Sun Q."/>
            <person name="Zhou Y."/>
        </authorList>
    </citation>
    <scope>NUCLEOTIDE SEQUENCE</scope>
    <source>
        <strain evidence="5">CGMCC 1.14988</strain>
    </source>
</reference>
<gene>
    <name evidence="5" type="ORF">GCM10011354_16910</name>
</gene>
<evidence type="ECO:0000256" key="2">
    <source>
        <dbReference type="ARBA" id="ARBA00023002"/>
    </source>
</evidence>
<dbReference type="NCBIfam" id="TIGR01304">
    <property type="entry name" value="IMP_DH_rel_2"/>
    <property type="match status" value="1"/>
</dbReference>
<evidence type="ECO:0000259" key="4">
    <source>
        <dbReference type="Pfam" id="PF00478"/>
    </source>
</evidence>
<dbReference type="SMART" id="SM01240">
    <property type="entry name" value="IMPDH"/>
    <property type="match status" value="1"/>
</dbReference>
<protein>
    <submittedName>
        <fullName evidence="5">Guanosine monophosphate reductase</fullName>
    </submittedName>
</protein>